<dbReference type="EMBL" id="JAVDUG010000002">
    <property type="protein sequence ID" value="MDR6777612.1"/>
    <property type="molecule type" value="Genomic_DNA"/>
</dbReference>
<evidence type="ECO:0000256" key="1">
    <source>
        <dbReference type="ARBA" id="ARBA00023172"/>
    </source>
</evidence>
<reference evidence="3 4" key="1">
    <citation type="submission" date="2023-07" db="EMBL/GenBank/DDBJ databases">
        <title>Sorghum-associated microbial communities from plants grown in Nebraska, USA.</title>
        <authorList>
            <person name="Schachtman D."/>
        </authorList>
    </citation>
    <scope>NUCLEOTIDE SEQUENCE [LARGE SCALE GENOMIC DNA]</scope>
    <source>
        <strain evidence="3 4">BE143</strain>
    </source>
</reference>
<dbReference type="PANTHER" id="PTHR30349:SF64">
    <property type="entry name" value="PROPHAGE INTEGRASE INTD-RELATED"/>
    <property type="match status" value="1"/>
</dbReference>
<dbReference type="Gene3D" id="1.10.443.10">
    <property type="entry name" value="Intergrase catalytic core"/>
    <property type="match status" value="1"/>
</dbReference>
<proteinExistence type="predicted"/>
<dbReference type="InterPro" id="IPR013762">
    <property type="entry name" value="Integrase-like_cat_sf"/>
</dbReference>
<dbReference type="Pfam" id="PF00589">
    <property type="entry name" value="Phage_integrase"/>
    <property type="match status" value="1"/>
</dbReference>
<gene>
    <name evidence="3" type="ORF">J2W98_001874</name>
</gene>
<dbReference type="InterPro" id="IPR002104">
    <property type="entry name" value="Integrase_catalytic"/>
</dbReference>
<evidence type="ECO:0000259" key="2">
    <source>
        <dbReference type="PROSITE" id="PS51898"/>
    </source>
</evidence>
<comment type="caution">
    <text evidence="3">The sequence shown here is derived from an EMBL/GenBank/DDBJ whole genome shotgun (WGS) entry which is preliminary data.</text>
</comment>
<protein>
    <submittedName>
        <fullName evidence="3">Integrase</fullName>
    </submittedName>
</protein>
<dbReference type="InterPro" id="IPR050090">
    <property type="entry name" value="Tyrosine_recombinase_XerCD"/>
</dbReference>
<dbReference type="RefSeq" id="WP_049828514.1">
    <property type="nucleotide sequence ID" value="NZ_JAVDUG010000002.1"/>
</dbReference>
<dbReference type="SUPFAM" id="SSF56349">
    <property type="entry name" value="DNA breaking-rejoining enzymes"/>
    <property type="match status" value="1"/>
</dbReference>
<dbReference type="PANTHER" id="PTHR30349">
    <property type="entry name" value="PHAGE INTEGRASE-RELATED"/>
    <property type="match status" value="1"/>
</dbReference>
<evidence type="ECO:0000313" key="4">
    <source>
        <dbReference type="Proteomes" id="UP001266807"/>
    </source>
</evidence>
<keyword evidence="4" id="KW-1185">Reference proteome</keyword>
<keyword evidence="1" id="KW-0233">DNA recombination</keyword>
<dbReference type="InterPro" id="IPR011010">
    <property type="entry name" value="DNA_brk_join_enz"/>
</dbReference>
<accession>A0ABU1QDV6</accession>
<name>A0ABU1QDV6_9BACL</name>
<sequence>MFGCNYSGENADGRGIENSTIEDGYLEKHELAEFLNAVKEHGLPCDIEIFHLLAFSGMRSGELCALKDTDFNFELNELRITKTLYNPDNNMRKYTLTPPKSTGSIRKFNVIDIVMNLLQEHIVKQRTLRLEYKKLFTDYHENNFVFAHKNGYPLIQKNILIRMERILKKTSITKKATPHIFRHTHISMLTEAEVDLKTIMKRVGHDDAKTTLKIYTHVTEKMKKDANEKIKNHFSDILQI</sequence>
<organism evidence="3 4">
    <name type="scientific">Paenibacillus peoriae</name>
    <dbReference type="NCBI Taxonomy" id="59893"/>
    <lineage>
        <taxon>Bacteria</taxon>
        <taxon>Bacillati</taxon>
        <taxon>Bacillota</taxon>
        <taxon>Bacilli</taxon>
        <taxon>Bacillales</taxon>
        <taxon>Paenibacillaceae</taxon>
        <taxon>Paenibacillus</taxon>
    </lineage>
</organism>
<evidence type="ECO:0000313" key="3">
    <source>
        <dbReference type="EMBL" id="MDR6777612.1"/>
    </source>
</evidence>
<dbReference type="PROSITE" id="PS51898">
    <property type="entry name" value="TYR_RECOMBINASE"/>
    <property type="match status" value="1"/>
</dbReference>
<dbReference type="Proteomes" id="UP001266807">
    <property type="component" value="Unassembled WGS sequence"/>
</dbReference>
<dbReference type="CDD" id="cd01189">
    <property type="entry name" value="INT_ICEBs1_C_like"/>
    <property type="match status" value="1"/>
</dbReference>
<feature type="domain" description="Tyr recombinase" evidence="2">
    <location>
        <begin position="21"/>
        <end position="228"/>
    </location>
</feature>